<evidence type="ECO:0000313" key="2">
    <source>
        <dbReference type="EMBL" id="GMI23623.1"/>
    </source>
</evidence>
<keyword evidence="3" id="KW-1185">Reference proteome</keyword>
<dbReference type="CDD" id="cd03024">
    <property type="entry name" value="DsbA_FrnE"/>
    <property type="match status" value="1"/>
</dbReference>
<dbReference type="EMBL" id="BRYB01003973">
    <property type="protein sequence ID" value="GMI23623.1"/>
    <property type="molecule type" value="Genomic_DNA"/>
</dbReference>
<feature type="non-terminal residue" evidence="2">
    <location>
        <position position="1"/>
    </location>
</feature>
<gene>
    <name evidence="2" type="ORF">TeGR_g801</name>
</gene>
<evidence type="ECO:0000313" key="3">
    <source>
        <dbReference type="Proteomes" id="UP001165060"/>
    </source>
</evidence>
<dbReference type="Proteomes" id="UP001165060">
    <property type="component" value="Unassembled WGS sequence"/>
</dbReference>
<dbReference type="Pfam" id="PF01323">
    <property type="entry name" value="DSBA"/>
    <property type="match status" value="1"/>
</dbReference>
<dbReference type="InterPro" id="IPR036249">
    <property type="entry name" value="Thioredoxin-like_sf"/>
</dbReference>
<dbReference type="PANTHER" id="PTHR13887">
    <property type="entry name" value="GLUTATHIONE S-TRANSFERASE KAPPA"/>
    <property type="match status" value="1"/>
</dbReference>
<feature type="domain" description="DSBA-like thioredoxin" evidence="1">
    <location>
        <begin position="43"/>
        <end position="167"/>
    </location>
</feature>
<comment type="caution">
    <text evidence="2">The sequence shown here is derived from an EMBL/GenBank/DDBJ whole genome shotgun (WGS) entry which is preliminary data.</text>
</comment>
<organism evidence="2 3">
    <name type="scientific">Tetraparma gracilis</name>
    <dbReference type="NCBI Taxonomy" id="2962635"/>
    <lineage>
        <taxon>Eukaryota</taxon>
        <taxon>Sar</taxon>
        <taxon>Stramenopiles</taxon>
        <taxon>Ochrophyta</taxon>
        <taxon>Bolidophyceae</taxon>
        <taxon>Parmales</taxon>
        <taxon>Triparmaceae</taxon>
        <taxon>Tetraparma</taxon>
    </lineage>
</organism>
<reference evidence="2 3" key="1">
    <citation type="journal article" date="2023" name="Commun. Biol.">
        <title>Genome analysis of Parmales, the sister group of diatoms, reveals the evolutionary specialization of diatoms from phago-mixotrophs to photoautotrophs.</title>
        <authorList>
            <person name="Ban H."/>
            <person name="Sato S."/>
            <person name="Yoshikawa S."/>
            <person name="Yamada K."/>
            <person name="Nakamura Y."/>
            <person name="Ichinomiya M."/>
            <person name="Sato N."/>
            <person name="Blanc-Mathieu R."/>
            <person name="Endo H."/>
            <person name="Kuwata A."/>
            <person name="Ogata H."/>
        </authorList>
    </citation>
    <scope>NUCLEOTIDE SEQUENCE [LARGE SCALE GENOMIC DNA]</scope>
</reference>
<dbReference type="Gene3D" id="3.40.30.10">
    <property type="entry name" value="Glutaredoxin"/>
    <property type="match status" value="1"/>
</dbReference>
<sequence length="177" mass="19889">PFFLNPHTKPEGENLMEHLKSKYGEAAVERFGKPGNPLDVAGEKVGITFDKDRRVIQTLDCHRVMEFMREQEGMAGKTEEFMENMFQAYFERGEDLSKRDVLLAVAGQTGLDTDVIGAMLESDAHKEDVRIKDMSHKQTGVSGVPFFYVGGYKFSGAQPPETFEEIIDEVYDGLETA</sequence>
<dbReference type="PANTHER" id="PTHR13887:SF41">
    <property type="entry name" value="THIOREDOXIN SUPERFAMILY PROTEIN"/>
    <property type="match status" value="1"/>
</dbReference>
<accession>A0ABQ6MD65</accession>
<proteinExistence type="predicted"/>
<protein>
    <recommendedName>
        <fullName evidence="1">DSBA-like thioredoxin domain-containing protein</fullName>
    </recommendedName>
</protein>
<evidence type="ECO:0000259" key="1">
    <source>
        <dbReference type="Pfam" id="PF01323"/>
    </source>
</evidence>
<dbReference type="InterPro" id="IPR001853">
    <property type="entry name" value="DSBA-like_thioredoxin_dom"/>
</dbReference>
<dbReference type="SUPFAM" id="SSF52833">
    <property type="entry name" value="Thioredoxin-like"/>
    <property type="match status" value="1"/>
</dbReference>
<name>A0ABQ6MD65_9STRA</name>